<dbReference type="RefSeq" id="WP_039625723.1">
    <property type="nucleotide sequence ID" value="NZ_CP007775.1"/>
</dbReference>
<evidence type="ECO:0000313" key="1">
    <source>
        <dbReference type="EMBL" id="AJD01493.1"/>
    </source>
</evidence>
<name>A0A0A8HUU0_CAMLA</name>
<dbReference type="HOGENOM" id="CLU_094490_0_0_7"/>
<reference evidence="1 2" key="1">
    <citation type="journal article" date="2014" name="Genome Biol. Evol.">
        <title>Comparative Genomics of the Campylobacter lari Group.</title>
        <authorList>
            <person name="Miller W.G."/>
            <person name="Yee E."/>
            <person name="Chapman M.H."/>
            <person name="Smith T.P."/>
            <person name="Bono J.L."/>
            <person name="Huynh S."/>
            <person name="Parker C.T."/>
            <person name="Vandamme P."/>
            <person name="Luong K."/>
            <person name="Korlach J."/>
        </authorList>
    </citation>
    <scope>NUCLEOTIDE SEQUENCE [LARGE SCALE GENOMIC DNA]</scope>
    <source>
        <strain evidence="2">RM3659</strain>
    </source>
</reference>
<dbReference type="KEGG" id="cln:UPTC3659_0641"/>
<gene>
    <name evidence="1" type="ORF">UPTC3659_0641</name>
</gene>
<dbReference type="EMBL" id="CP007775">
    <property type="protein sequence ID" value="AJD01493.1"/>
    <property type="molecule type" value="Genomic_DNA"/>
</dbReference>
<proteinExistence type="predicted"/>
<dbReference type="Proteomes" id="UP000031130">
    <property type="component" value="Chromosome"/>
</dbReference>
<dbReference type="AlphaFoldDB" id="A0A0A8HUU0"/>
<dbReference type="OrthoDB" id="5363718at2"/>
<accession>A0A0A8HUU0</accession>
<evidence type="ECO:0000313" key="2">
    <source>
        <dbReference type="Proteomes" id="UP000031130"/>
    </source>
</evidence>
<protein>
    <submittedName>
        <fullName evidence="1">Uncharacterized protein</fullName>
    </submittedName>
</protein>
<organism evidence="1 2">
    <name type="scientific">Campylobacter lari NCTC 11845</name>
    <dbReference type="NCBI Taxonomy" id="1388749"/>
    <lineage>
        <taxon>Bacteria</taxon>
        <taxon>Pseudomonadati</taxon>
        <taxon>Campylobacterota</taxon>
        <taxon>Epsilonproteobacteria</taxon>
        <taxon>Campylobacterales</taxon>
        <taxon>Campylobacteraceae</taxon>
        <taxon>Campylobacter</taxon>
    </lineage>
</organism>
<sequence length="225" mass="26708">MNKEQFNETKERLAKYREIRHLTYENQQAEFLGNAFEKVSEYFKAKDGLQRVKALCGIAVFCFNAFDLKLGAFSNIKRASMIHLIDHFTSYFIEHNNKTVYNNNKDEDFEYLLIVEIEILVKNLGFDFYKCMIETIKEIESKNIGNYCEYENKFYQMPGAYTLDEAYKLAFYRESNEPNLNGKTKPKLHKEDNIMWTFKYKSALGGDMELNFIKWYKADYEGCKL</sequence>